<feature type="region of interest" description="Disordered" evidence="2">
    <location>
        <begin position="110"/>
        <end position="136"/>
    </location>
</feature>
<dbReference type="GeneID" id="103702166"/>
<reference evidence="4" key="2">
    <citation type="submission" date="2025-08" db="UniProtKB">
        <authorList>
            <consortium name="RefSeq"/>
        </authorList>
    </citation>
    <scope>IDENTIFICATION</scope>
    <source>
        <tissue evidence="4">Young leaves</tissue>
    </source>
</reference>
<dbReference type="PANTHER" id="PTHR31016:SF12">
    <property type="entry name" value="OS05G0315200 PROTEIN"/>
    <property type="match status" value="1"/>
</dbReference>
<evidence type="ECO:0000313" key="4">
    <source>
        <dbReference type="RefSeq" id="XP_038980398.1"/>
    </source>
</evidence>
<evidence type="ECO:0000256" key="2">
    <source>
        <dbReference type="SAM" id="MobiDB-lite"/>
    </source>
</evidence>
<feature type="compositionally biased region" description="Polar residues" evidence="2">
    <location>
        <begin position="391"/>
        <end position="406"/>
    </location>
</feature>
<dbReference type="AlphaFoldDB" id="A0A8B9A938"/>
<accession>A0A8B9A938</accession>
<name>A0A8B9A938_PHODC</name>
<dbReference type="Proteomes" id="UP000228380">
    <property type="component" value="Chromosome 3"/>
</dbReference>
<reference evidence="3" key="1">
    <citation type="journal article" date="2019" name="Nat. Commun.">
        <title>Genome-wide association mapping of date palm fruit traits.</title>
        <authorList>
            <person name="Hazzouri K.M."/>
            <person name="Gros-Balthazard M."/>
            <person name="Flowers J.M."/>
            <person name="Copetti D."/>
            <person name="Lemansour A."/>
            <person name="Lebrun M."/>
            <person name="Masmoudi K."/>
            <person name="Ferrand S."/>
            <person name="Dhar M.I."/>
            <person name="Fresquez Z.A."/>
            <person name="Rosas U."/>
            <person name="Zhang J."/>
            <person name="Talag J."/>
            <person name="Lee S."/>
            <person name="Kudrna D."/>
            <person name="Powell R.F."/>
            <person name="Leitch I.J."/>
            <person name="Krueger R.R."/>
            <person name="Wing R.A."/>
            <person name="Amiri K.M.A."/>
            <person name="Purugganan M.D."/>
        </authorList>
    </citation>
    <scope>NUCLEOTIDE SEQUENCE [LARGE SCALE GENOMIC DNA]</scope>
    <source>
        <strain evidence="3">cv. Khalas</strain>
    </source>
</reference>
<protein>
    <submittedName>
        <fullName evidence="4">Uncharacterized protein LOC103702166 isoform X3</fullName>
    </submittedName>
</protein>
<evidence type="ECO:0000313" key="3">
    <source>
        <dbReference type="Proteomes" id="UP000228380"/>
    </source>
</evidence>
<evidence type="ECO:0000256" key="1">
    <source>
        <dbReference type="SAM" id="Coils"/>
    </source>
</evidence>
<dbReference type="PANTHER" id="PTHR31016">
    <property type="entry name" value="OS04G0228100 PROTEIN"/>
    <property type="match status" value="1"/>
</dbReference>
<keyword evidence="1" id="KW-0175">Coiled coil</keyword>
<proteinExistence type="predicted"/>
<keyword evidence="3" id="KW-1185">Reference proteome</keyword>
<feature type="compositionally biased region" description="Low complexity" evidence="2">
    <location>
        <begin position="338"/>
        <end position="365"/>
    </location>
</feature>
<feature type="region of interest" description="Disordered" evidence="2">
    <location>
        <begin position="57"/>
        <end position="76"/>
    </location>
</feature>
<feature type="compositionally biased region" description="Polar residues" evidence="2">
    <location>
        <begin position="112"/>
        <end position="135"/>
    </location>
</feature>
<feature type="region of interest" description="Disordered" evidence="2">
    <location>
        <begin position="335"/>
        <end position="406"/>
    </location>
</feature>
<feature type="region of interest" description="Disordered" evidence="2">
    <location>
        <begin position="1"/>
        <end position="37"/>
    </location>
</feature>
<dbReference type="RefSeq" id="XP_038980398.1">
    <property type="nucleotide sequence ID" value="XM_039124470.1"/>
</dbReference>
<sequence>MAYRRKQGVSYQTSSSFEDYRSAATEPPSLAAQAIRASAAHRDSSLFSAYGESSAASSAAHPFANRERSSPSPRDSAAYEYTSMKNLNESKYGFWGVLARKAKAVLEDDNTTKQFETPGRNQPQAANTSAGSQEGRTVVENKTADIIHETRKLHIRRKGSGHNAHSQAAEKLAQHIFPQIQTDYETQLKASRDVANAMAAKAKLLLRELKTVKADLAFAKERCSQLEEENKMLRESHEKGSNPEDDDLIGPWSYHWFSSDAWWSTDIINSWIRLQLETLLAEKARLAHENSTYARENRFLREIVEYHQLNMQDVVYVDEGIEEVTEVYSIQIPPASPAPAVSESSSPLSPTTPTPSRITRSTATTQPPPAASPSILVPESCPIIPTPPTRPSQAVPPNTRASPPPV</sequence>
<organism evidence="3 4">
    <name type="scientific">Phoenix dactylifera</name>
    <name type="common">Date palm</name>
    <dbReference type="NCBI Taxonomy" id="42345"/>
    <lineage>
        <taxon>Eukaryota</taxon>
        <taxon>Viridiplantae</taxon>
        <taxon>Streptophyta</taxon>
        <taxon>Embryophyta</taxon>
        <taxon>Tracheophyta</taxon>
        <taxon>Spermatophyta</taxon>
        <taxon>Magnoliopsida</taxon>
        <taxon>Liliopsida</taxon>
        <taxon>Arecaceae</taxon>
        <taxon>Coryphoideae</taxon>
        <taxon>Phoeniceae</taxon>
        <taxon>Phoenix</taxon>
    </lineage>
</organism>
<feature type="coiled-coil region" evidence="1">
    <location>
        <begin position="202"/>
        <end position="236"/>
    </location>
</feature>
<gene>
    <name evidence="4" type="primary">LOC103702166</name>
</gene>